<gene>
    <name evidence="2" type="ORF">Voc01_072530</name>
</gene>
<dbReference type="AlphaFoldDB" id="A0A8J4A3Y9"/>
<dbReference type="SUPFAM" id="SSF54427">
    <property type="entry name" value="NTF2-like"/>
    <property type="match status" value="2"/>
</dbReference>
<protein>
    <recommendedName>
        <fullName evidence="1">SnoaL-like domain-containing protein</fullName>
    </recommendedName>
</protein>
<dbReference type="Gene3D" id="3.10.450.50">
    <property type="match status" value="2"/>
</dbReference>
<proteinExistence type="predicted"/>
<dbReference type="Proteomes" id="UP000635606">
    <property type="component" value="Unassembled WGS sequence"/>
</dbReference>
<organism evidence="2 3">
    <name type="scientific">Virgisporangium ochraceum</name>
    <dbReference type="NCBI Taxonomy" id="65505"/>
    <lineage>
        <taxon>Bacteria</taxon>
        <taxon>Bacillati</taxon>
        <taxon>Actinomycetota</taxon>
        <taxon>Actinomycetes</taxon>
        <taxon>Micromonosporales</taxon>
        <taxon>Micromonosporaceae</taxon>
        <taxon>Virgisporangium</taxon>
    </lineage>
</organism>
<dbReference type="RefSeq" id="WP_203932180.1">
    <property type="nucleotide sequence ID" value="NZ_BOPH01000098.1"/>
</dbReference>
<dbReference type="EMBL" id="BOPH01000098">
    <property type="protein sequence ID" value="GIJ72336.1"/>
    <property type="molecule type" value="Genomic_DNA"/>
</dbReference>
<dbReference type="Pfam" id="PF13474">
    <property type="entry name" value="SnoaL_3"/>
    <property type="match status" value="2"/>
</dbReference>
<evidence type="ECO:0000313" key="2">
    <source>
        <dbReference type="EMBL" id="GIJ72336.1"/>
    </source>
</evidence>
<keyword evidence="3" id="KW-1185">Reference proteome</keyword>
<feature type="domain" description="SnoaL-like" evidence="1">
    <location>
        <begin position="8"/>
        <end position="129"/>
    </location>
</feature>
<dbReference type="InterPro" id="IPR032710">
    <property type="entry name" value="NTF2-like_dom_sf"/>
</dbReference>
<evidence type="ECO:0000259" key="1">
    <source>
        <dbReference type="Pfam" id="PF13474"/>
    </source>
</evidence>
<dbReference type="NCBIfam" id="TIGR02246">
    <property type="entry name" value="SgcJ/EcaC family oxidoreductase"/>
    <property type="match status" value="1"/>
</dbReference>
<comment type="caution">
    <text evidence="2">The sequence shown here is derived from an EMBL/GenBank/DDBJ whole genome shotgun (WGS) entry which is preliminary data.</text>
</comment>
<name>A0A8J4A3Y9_9ACTN</name>
<feature type="domain" description="SnoaL-like" evidence="1">
    <location>
        <begin position="142"/>
        <end position="257"/>
    </location>
</feature>
<reference evidence="2" key="1">
    <citation type="submission" date="2021-01" db="EMBL/GenBank/DDBJ databases">
        <title>Whole genome shotgun sequence of Virgisporangium ochraceum NBRC 16418.</title>
        <authorList>
            <person name="Komaki H."/>
            <person name="Tamura T."/>
        </authorList>
    </citation>
    <scope>NUCLEOTIDE SEQUENCE</scope>
    <source>
        <strain evidence="2">NBRC 16418</strain>
    </source>
</reference>
<dbReference type="InterPro" id="IPR011944">
    <property type="entry name" value="Steroid_delta5-4_isomerase"/>
</dbReference>
<evidence type="ECO:0000313" key="3">
    <source>
        <dbReference type="Proteomes" id="UP000635606"/>
    </source>
</evidence>
<dbReference type="InterPro" id="IPR037401">
    <property type="entry name" value="SnoaL-like"/>
</dbReference>
<sequence length="270" mass="30313">MTENEKQIRDLIERWVTAVHTGDMENVLADHSDDIVMFDVPPPQNGVRGIDAYRETWPPFFRWQASGAVFELVELDVTAGDDVAFAHALLRCETTEELARDPEKRLRLTLGLRREDGRWVVSHEHHSFCDTTGDEGTGERQVRDVVEGWTAKTAARDLDGLVATIDDDVVSYELDAPLRYVGIDAVREVCRMGLEAPGEVAFEPTDLTVAVRENLAVVWGLDRVTVDGEVQWSRGTRVFRNTGDGWTMVHQHLSYPRDPDSGRAATDLTP</sequence>
<accession>A0A8J4A3Y9</accession>